<organism evidence="3 4">
    <name type="scientific">Cherax quadricarinatus</name>
    <name type="common">Australian red claw crayfish</name>
    <dbReference type="NCBI Taxonomy" id="27406"/>
    <lineage>
        <taxon>Eukaryota</taxon>
        <taxon>Metazoa</taxon>
        <taxon>Ecdysozoa</taxon>
        <taxon>Arthropoda</taxon>
        <taxon>Crustacea</taxon>
        <taxon>Multicrustacea</taxon>
        <taxon>Malacostraca</taxon>
        <taxon>Eumalacostraca</taxon>
        <taxon>Eucarida</taxon>
        <taxon>Decapoda</taxon>
        <taxon>Pleocyemata</taxon>
        <taxon>Astacidea</taxon>
        <taxon>Parastacoidea</taxon>
        <taxon>Parastacidae</taxon>
        <taxon>Cherax</taxon>
    </lineage>
</organism>
<accession>A0AAW0VRF3</accession>
<evidence type="ECO:0000256" key="2">
    <source>
        <dbReference type="SAM" id="SignalP"/>
    </source>
</evidence>
<proteinExistence type="predicted"/>
<name>A0AAW0VRF3_CHEQU</name>
<keyword evidence="1" id="KW-0472">Membrane</keyword>
<feature type="transmembrane region" description="Helical" evidence="1">
    <location>
        <begin position="82"/>
        <end position="102"/>
    </location>
</feature>
<evidence type="ECO:0000313" key="4">
    <source>
        <dbReference type="Proteomes" id="UP001445076"/>
    </source>
</evidence>
<evidence type="ECO:0000256" key="1">
    <source>
        <dbReference type="SAM" id="Phobius"/>
    </source>
</evidence>
<keyword evidence="2" id="KW-0732">Signal</keyword>
<keyword evidence="1" id="KW-0812">Transmembrane</keyword>
<keyword evidence="1" id="KW-1133">Transmembrane helix</keyword>
<evidence type="ECO:0000313" key="3">
    <source>
        <dbReference type="EMBL" id="KAK8719395.1"/>
    </source>
</evidence>
<keyword evidence="4" id="KW-1185">Reference proteome</keyword>
<gene>
    <name evidence="3" type="ORF">OTU49_014057</name>
</gene>
<dbReference type="Proteomes" id="UP001445076">
    <property type="component" value="Unassembled WGS sequence"/>
</dbReference>
<protein>
    <submittedName>
        <fullName evidence="3">Uncharacterized protein</fullName>
    </submittedName>
</protein>
<dbReference type="EMBL" id="JARKIK010002231">
    <property type="protein sequence ID" value="KAK8719395.1"/>
    <property type="molecule type" value="Genomic_DNA"/>
</dbReference>
<feature type="chain" id="PRO_5043609418" evidence="2">
    <location>
        <begin position="21"/>
        <end position="223"/>
    </location>
</feature>
<feature type="signal peptide" evidence="2">
    <location>
        <begin position="1"/>
        <end position="20"/>
    </location>
</feature>
<comment type="caution">
    <text evidence="3">The sequence shown here is derived from an EMBL/GenBank/DDBJ whole genome shotgun (WGS) entry which is preliminary data.</text>
</comment>
<dbReference type="AlphaFoldDB" id="A0AAW0VRF3"/>
<reference evidence="3 4" key="1">
    <citation type="journal article" date="2024" name="BMC Genomics">
        <title>Genome assembly of redclaw crayfish (Cherax quadricarinatus) provides insights into its immune adaptation and hypoxia tolerance.</title>
        <authorList>
            <person name="Liu Z."/>
            <person name="Zheng J."/>
            <person name="Li H."/>
            <person name="Fang K."/>
            <person name="Wang S."/>
            <person name="He J."/>
            <person name="Zhou D."/>
            <person name="Weng S."/>
            <person name="Chi M."/>
            <person name="Gu Z."/>
            <person name="He J."/>
            <person name="Li F."/>
            <person name="Wang M."/>
        </authorList>
    </citation>
    <scope>NUCLEOTIDE SEQUENCE [LARGE SCALE GENOMIC DNA]</scope>
    <source>
        <strain evidence="3">ZL_2023a</strain>
    </source>
</reference>
<sequence>MALCALVTAAVTSMVTEVAGSMEDTIKDLYEEPPEGQQGRFFLNYDQSTAFNTSVAFTIPLFSFTLPGAGEFTAAGLTLQSFGALTFVALFLLGGLGVAIYTTSQGATGRGRSEENIVHDSTLTSLVTESLSLLPSVVDTRSCAKLTICEAYADSDRYSFLAWPIKFIVPSPGRDVPEKEITEFEAAARYGDENGEDCQYEYPCLVQPLDLILLIYNYWHRDE</sequence>